<evidence type="ECO:0000256" key="1">
    <source>
        <dbReference type="SAM" id="Phobius"/>
    </source>
</evidence>
<protein>
    <submittedName>
        <fullName evidence="2">Uncharacterized protein</fullName>
    </submittedName>
</protein>
<accession>A0A8E2I2X5</accession>
<keyword evidence="1" id="KW-0812">Transmembrane</keyword>
<comment type="caution">
    <text evidence="2">The sequence shown here is derived from an EMBL/GenBank/DDBJ whole genome shotgun (WGS) entry which is preliminary data.</text>
</comment>
<dbReference type="Proteomes" id="UP000189761">
    <property type="component" value="Unassembled WGS sequence"/>
</dbReference>
<name>A0A8E2I2X5_9BACI</name>
<evidence type="ECO:0000313" key="2">
    <source>
        <dbReference type="EMBL" id="OOP65759.1"/>
    </source>
</evidence>
<keyword evidence="1" id="KW-1133">Transmembrane helix</keyword>
<evidence type="ECO:0000313" key="3">
    <source>
        <dbReference type="Proteomes" id="UP000189761"/>
    </source>
</evidence>
<organism evidence="2 3">
    <name type="scientific">Heyndrickxia oleronia</name>
    <dbReference type="NCBI Taxonomy" id="38875"/>
    <lineage>
        <taxon>Bacteria</taxon>
        <taxon>Bacillati</taxon>
        <taxon>Bacillota</taxon>
        <taxon>Bacilli</taxon>
        <taxon>Bacillales</taxon>
        <taxon>Bacillaceae</taxon>
        <taxon>Heyndrickxia</taxon>
    </lineage>
</organism>
<keyword evidence="1" id="KW-0472">Membrane</keyword>
<reference evidence="2 3" key="1">
    <citation type="submission" date="2017-01" db="EMBL/GenBank/DDBJ databases">
        <title>Draft genome sequence of Bacillus oleronius.</title>
        <authorList>
            <person name="Allam M."/>
        </authorList>
    </citation>
    <scope>NUCLEOTIDE SEQUENCE [LARGE SCALE GENOMIC DNA]</scope>
    <source>
        <strain evidence="2 3">DSM 9356</strain>
    </source>
</reference>
<feature type="transmembrane region" description="Helical" evidence="1">
    <location>
        <begin position="6"/>
        <end position="26"/>
    </location>
</feature>
<feature type="non-terminal residue" evidence="2">
    <location>
        <position position="114"/>
    </location>
</feature>
<sequence>MKRTVSIVLGFIILIIILIYLPSIIAQMKKYSFDHNKQLTIETKVISYKEFREMYYQQMKLAQKLEGTIKYSLIAKEVRKGYDAVTYDVFFLEDRPQIKVKIELPITKYMDNNM</sequence>
<proteinExistence type="predicted"/>
<keyword evidence="3" id="KW-1185">Reference proteome</keyword>
<dbReference type="AlphaFoldDB" id="A0A8E2I2X5"/>
<dbReference type="EMBL" id="MTLA01000461">
    <property type="protein sequence ID" value="OOP65759.1"/>
    <property type="molecule type" value="Genomic_DNA"/>
</dbReference>
<dbReference type="RefSeq" id="WP_139358254.1">
    <property type="nucleotide sequence ID" value="NZ_MTLA01000461.1"/>
</dbReference>
<gene>
    <name evidence="2" type="ORF">BWZ43_24525</name>
</gene>